<comment type="caution">
    <text evidence="2">The sequence shown here is derived from an EMBL/GenBank/DDBJ whole genome shotgun (WGS) entry which is preliminary data.</text>
</comment>
<feature type="transmembrane region" description="Helical" evidence="1">
    <location>
        <begin position="20"/>
        <end position="38"/>
    </location>
</feature>
<gene>
    <name evidence="2" type="ORF">C1704_07465</name>
</gene>
<dbReference type="Proteomes" id="UP000238605">
    <property type="component" value="Unassembled WGS sequence"/>
</dbReference>
<reference evidence="2 3" key="1">
    <citation type="submission" date="2018-02" db="EMBL/GenBank/DDBJ databases">
        <title>Reclassifiation of [Polyangium] brachysporum DSM 7029 as Guopingzhaonella breviflexa gen. nov., sp. nov., a member of the family Comamonadaceae.</title>
        <authorList>
            <person name="Tang B."/>
        </authorList>
    </citation>
    <scope>NUCLEOTIDE SEQUENCE [LARGE SCALE GENOMIC DNA]</scope>
    <source>
        <strain evidence="2 3">BCRC 80649</strain>
    </source>
</reference>
<organism evidence="2 3">
    <name type="scientific">Caldimonas caldifontis</name>
    <dbReference type="NCBI Taxonomy" id="1452508"/>
    <lineage>
        <taxon>Bacteria</taxon>
        <taxon>Pseudomonadati</taxon>
        <taxon>Pseudomonadota</taxon>
        <taxon>Betaproteobacteria</taxon>
        <taxon>Burkholderiales</taxon>
        <taxon>Sphaerotilaceae</taxon>
        <taxon>Caldimonas</taxon>
    </lineage>
</organism>
<keyword evidence="1" id="KW-0472">Membrane</keyword>
<name>A0A2S5SVQ0_9BURK</name>
<protein>
    <submittedName>
        <fullName evidence="2">Uncharacterized protein</fullName>
    </submittedName>
</protein>
<accession>A0A2S5SVQ0</accession>
<keyword evidence="1" id="KW-1133">Transmembrane helix</keyword>
<evidence type="ECO:0000313" key="2">
    <source>
        <dbReference type="EMBL" id="PPE66812.1"/>
    </source>
</evidence>
<evidence type="ECO:0000256" key="1">
    <source>
        <dbReference type="SAM" id="Phobius"/>
    </source>
</evidence>
<keyword evidence="3" id="KW-1185">Reference proteome</keyword>
<proteinExistence type="predicted"/>
<sequence>MSVLSTSQQRVYAMLKLNLRTFGAFLALGFCVILVVDLTRLPSSQTLHVLARPVVAQAVAFGKGERSVTVRTPEGQRLSLPCNVSGPLCESVRSGSSDLQLEVVRLSVFGDHFAVSARNPNRVLVDAADAAQRLSKVRTERILQLLIVATVSLGLLWFAWLERESRSVNRRSQRMSRQSAPKP</sequence>
<evidence type="ECO:0000313" key="3">
    <source>
        <dbReference type="Proteomes" id="UP000238605"/>
    </source>
</evidence>
<dbReference type="EMBL" id="PSNX01000005">
    <property type="protein sequence ID" value="PPE66812.1"/>
    <property type="molecule type" value="Genomic_DNA"/>
</dbReference>
<feature type="transmembrane region" description="Helical" evidence="1">
    <location>
        <begin position="142"/>
        <end position="160"/>
    </location>
</feature>
<keyword evidence="1" id="KW-0812">Transmembrane</keyword>
<dbReference type="AlphaFoldDB" id="A0A2S5SVQ0"/>